<dbReference type="AlphaFoldDB" id="A0A9Q9BR71"/>
<evidence type="ECO:0000313" key="3">
    <source>
        <dbReference type="EMBL" id="UTO55107.1"/>
    </source>
</evidence>
<evidence type="ECO:0000313" key="4">
    <source>
        <dbReference type="EMBL" id="UTO56026.1"/>
    </source>
</evidence>
<dbReference type="EMBL" id="CP089286">
    <property type="protein sequence ID" value="UTO55107.1"/>
    <property type="molecule type" value="Genomic_DNA"/>
</dbReference>
<dbReference type="GO" id="GO:0052913">
    <property type="term" value="F:16S rRNA (guanine(966)-N(2))-methyltransferase activity"/>
    <property type="evidence" value="ECO:0007669"/>
    <property type="project" value="UniProtKB-EC"/>
</dbReference>
<name>A0A9Q9BR71_9RICK</name>
<dbReference type="EC" id="2.1.1.171" evidence="3"/>
<dbReference type="EMBL" id="CP089285">
    <property type="protein sequence ID" value="UTO56026.1"/>
    <property type="molecule type" value="Genomic_DNA"/>
</dbReference>
<dbReference type="PIRSF" id="PIRSF004553">
    <property type="entry name" value="CHP00095"/>
    <property type="match status" value="1"/>
</dbReference>
<evidence type="ECO:0000256" key="2">
    <source>
        <dbReference type="ARBA" id="ARBA00022679"/>
    </source>
</evidence>
<dbReference type="InterPro" id="IPR002052">
    <property type="entry name" value="DNA_methylase_N6_adenine_CS"/>
</dbReference>
<accession>A0A9Q9BR71</accession>
<keyword evidence="6" id="KW-1185">Reference proteome</keyword>
<dbReference type="PROSITE" id="PS00092">
    <property type="entry name" value="N6_MTASE"/>
    <property type="match status" value="1"/>
</dbReference>
<dbReference type="Proteomes" id="UP001059822">
    <property type="component" value="Chromosome"/>
</dbReference>
<dbReference type="RefSeq" id="WP_218194311.1">
    <property type="nucleotide sequence ID" value="NZ_CP054597.1"/>
</dbReference>
<dbReference type="NCBIfam" id="TIGR00095">
    <property type="entry name" value="16S rRNA (guanine(966)-N(2))-methyltransferase RsmD"/>
    <property type="match status" value="1"/>
</dbReference>
<dbReference type="PANTHER" id="PTHR43542:SF1">
    <property type="entry name" value="METHYLTRANSFERASE"/>
    <property type="match status" value="1"/>
</dbReference>
<proteinExistence type="predicted"/>
<dbReference type="Pfam" id="PF03602">
    <property type="entry name" value="Cons_hypoth95"/>
    <property type="match status" value="1"/>
</dbReference>
<dbReference type="Proteomes" id="UP001059985">
    <property type="component" value="Chromosome"/>
</dbReference>
<reference evidence="3" key="1">
    <citation type="journal article" date="2022" name="Microorganisms">
        <title>Assembly and Comparison of Ca. Neoehrlichia mikurensis Genomes.</title>
        <authorList>
            <person name="Azagi T."/>
            <person name="Dirks R.P."/>
            <person name="Yebra-Pimentel E.S."/>
            <person name="Schaap P.J."/>
            <person name="Koehorst J.J."/>
            <person name="Esser H.J."/>
            <person name="Sprong H."/>
        </authorList>
    </citation>
    <scope>NUCLEOTIDE SEQUENCE</scope>
    <source>
        <strain evidence="4">18-2804</strain>
        <strain evidence="3">18-2837</strain>
    </source>
</reference>
<gene>
    <name evidence="3" type="primary">rsmD</name>
    <name evidence="4" type="ORF">LUA81_02735</name>
    <name evidence="3" type="ORF">LUA82_02755</name>
</gene>
<organism evidence="3 5">
    <name type="scientific">Neoehrlichia mikurensis</name>
    <dbReference type="NCBI Taxonomy" id="89586"/>
    <lineage>
        <taxon>Bacteria</taxon>
        <taxon>Pseudomonadati</taxon>
        <taxon>Pseudomonadota</taxon>
        <taxon>Alphaproteobacteria</taxon>
        <taxon>Rickettsiales</taxon>
        <taxon>Anaplasmataceae</taxon>
        <taxon>Candidatus Neoehrlichia</taxon>
    </lineage>
</organism>
<evidence type="ECO:0000256" key="1">
    <source>
        <dbReference type="ARBA" id="ARBA00022603"/>
    </source>
</evidence>
<dbReference type="GO" id="GO:0003676">
    <property type="term" value="F:nucleic acid binding"/>
    <property type="evidence" value="ECO:0007669"/>
    <property type="project" value="InterPro"/>
</dbReference>
<dbReference type="InterPro" id="IPR004398">
    <property type="entry name" value="RNA_MeTrfase_RsmD"/>
</dbReference>
<keyword evidence="2 3" id="KW-0808">Transferase</keyword>
<protein>
    <submittedName>
        <fullName evidence="3">16S rRNA (Guanine(966)-N(2))-methyltransferase RsmD</fullName>
        <ecNumber evidence="3">2.1.1.171</ecNumber>
    </submittedName>
</protein>
<evidence type="ECO:0000313" key="5">
    <source>
        <dbReference type="Proteomes" id="UP001059822"/>
    </source>
</evidence>
<evidence type="ECO:0000313" key="6">
    <source>
        <dbReference type="Proteomes" id="UP001059985"/>
    </source>
</evidence>
<keyword evidence="1 3" id="KW-0489">Methyltransferase</keyword>
<dbReference type="CDD" id="cd02440">
    <property type="entry name" value="AdoMet_MTases"/>
    <property type="match status" value="1"/>
</dbReference>
<dbReference type="PANTHER" id="PTHR43542">
    <property type="entry name" value="METHYLTRANSFERASE"/>
    <property type="match status" value="1"/>
</dbReference>
<sequence>MIRITAGKYRGRKIFTGNALDARPATSIVRESIFNIMRSYVSIQGLYILDLFCGSGSLSFEALSRGAESSYMVDINYNNLQLVQKTAMALGVMDQVITVCCDVERLSAAIKKYDIVFIDPPYHDIKFVDISLNILTQFNWCKSGSIVTLRVRKGYQISVPEQYIFLDERVYGISKVIFLLYNT</sequence>